<dbReference type="InterPro" id="IPR036869">
    <property type="entry name" value="J_dom_sf"/>
</dbReference>
<protein>
    <submittedName>
        <fullName evidence="5">RNA helicase</fullName>
    </submittedName>
</protein>
<dbReference type="GO" id="GO:0035194">
    <property type="term" value="P:regulatory ncRNA-mediated post-transcriptional gene silencing"/>
    <property type="evidence" value="ECO:0007669"/>
    <property type="project" value="TreeGrafter"/>
</dbReference>
<dbReference type="PANTHER" id="PTHR10887">
    <property type="entry name" value="DNA2/NAM7 HELICASE FAMILY"/>
    <property type="match status" value="1"/>
</dbReference>
<organism evidence="4 5">
    <name type="scientific">Globodera rostochiensis</name>
    <name type="common">Golden nematode worm</name>
    <name type="synonym">Heterodera rostochiensis</name>
    <dbReference type="NCBI Taxonomy" id="31243"/>
    <lineage>
        <taxon>Eukaryota</taxon>
        <taxon>Metazoa</taxon>
        <taxon>Ecdysozoa</taxon>
        <taxon>Nematoda</taxon>
        <taxon>Chromadorea</taxon>
        <taxon>Rhabditida</taxon>
        <taxon>Tylenchina</taxon>
        <taxon>Tylenchomorpha</taxon>
        <taxon>Tylenchoidea</taxon>
        <taxon>Heteroderidae</taxon>
        <taxon>Heteroderinae</taxon>
        <taxon>Globodera</taxon>
    </lineage>
</organism>
<feature type="compositionally biased region" description="Basic and acidic residues" evidence="1">
    <location>
        <begin position="637"/>
        <end position="655"/>
    </location>
</feature>
<dbReference type="WBParaSite" id="Gr19_v10_g10671.t2">
    <property type="protein sequence ID" value="Gr19_v10_g10671.t2"/>
    <property type="gene ID" value="Gr19_v10_g10671"/>
</dbReference>
<feature type="region of interest" description="Disordered" evidence="1">
    <location>
        <begin position="634"/>
        <end position="655"/>
    </location>
</feature>
<dbReference type="InterPro" id="IPR041677">
    <property type="entry name" value="DNA2/NAM7_AAA_11"/>
</dbReference>
<evidence type="ECO:0000313" key="5">
    <source>
        <dbReference type="WBParaSite" id="Gr19_v10_g10671.t2"/>
    </source>
</evidence>
<feature type="compositionally biased region" description="Basic and acidic residues" evidence="1">
    <location>
        <begin position="781"/>
        <end position="799"/>
    </location>
</feature>
<feature type="domain" description="DNA2/NAM7 helicase-like C-terminal" evidence="3">
    <location>
        <begin position="1266"/>
        <end position="1415"/>
    </location>
</feature>
<sequence length="1523" mass="172258">MLAEGHSFLEKLSEDRLLEKEQLTELDVDSVRKFVEVHLQKDACGLRHVEQLIGRSETKVSRNKLRLLLAFYLELLRQCASQSVQRTNFYADPTVLQFLRQFQYILTGEGAYKICQTLDDHDEDDYRKWVHLLLGELVCEMFVELWRAGTKVPPFDHDFGVQLISSLLASESTRIARRPAIERTAVAMLNAFCDSSSDDSLFSSLVRKLVQADFFIVVESISRVLETQKEILGDALISDRRVILRKAAQTQRIGPAFAELIAEIIFATSTNPANIAFEDRHGFSLVLAKLAELLAADKDGRCNLSRRTMFELLARSSEWNLGLIGPLLPQYSGDYGTKSELLEFLLMLVPSLVRRDHQPCSDTALSAVIEALIFADPLMETIPVAFEQLIPHLLDPHLSAFNFFCDFCKTVQKLNPNSDRLQQLFIDHPNLNAQLTALVSSQLISGESNCSSAGQFQWEREHSALELMIACHWIVPNILNHSAMRDRLLRCSLNESNAFLCGPALRILCKHLPSQTAEHWPRIYAQNFEATEVKSDLLSHILQSVGTLSNSLPLPAELTITSPDRLTIAKNADEVLDKMEQMLEDEDSEQCIGGRQRKREELLQQKRWREWQKGNLCAMMETLVPAMNSDCSMNAPKGEEGTKLQQLSRREMPESRREFNFSDSELLSMMAVLQVGPKVDAKGLRNAFFMHIKEHHSDKGGTVQKSQEITRAYRVLKQYIDASVLLPGSRTESKFNGSKAGPSSSRSGCRPTSQGAQGPSDEFEDFGDFEDVGGKRRRRRGTDQQRDGHNAQPNGDERSSGTTNGTSAGVPGSSRKFINNYTYEPDDFSTYNDPMDKKDRQKDGIRKLRGGLLLYKDFQRGQTLPSEFQEMGTVYSEDDLVDDPIFEPILSKLQIPTANSSSMHAFVEKLRTFVFICWAFDGGASQDARIVLQNAKLNQISEDDDALYEIKVPSKSFDEELLTSGLHVEVRVPSDARQCASAVIEKVKLGRVLNASKQVNVAINCSAFVYRSQLRSIEYMENAKHGRDMAQLVFPKLTFSESFEQFEQKRARELNEMTFRDDQSHNYNAEQKNAIYSIVSKAHNPWPFILFGPPGTGKTITLIESIRHLVLQSPQNRILVCTPSKMAADNFADALLDHNFLEPKYAFRMHSLSTMAFNRNKKLDSISYLAKEAKNRFFGIPDRHNLKMFRVIISTLSTASYLISAGGLRGFFTHVIVDEASQATEADNWIPIGGLVGPQTSVVLAGDPKQLGPVVRPENLKWFGFDSSMMKRIMYGEEYSQADDRVFVTLKQTYRSHYAILRPCSYLFYDNILQVDDGQGEFHKLTEWSGLPTKGFPVIFHSSRGSKDEQGLNKSHQNQFEADLVRQYVERILEETNTNEKSIGVISPYRNQMMKLRHMMGCYPGVTVDSVEGFQSKLFCGLLGSVGLATFCRVQLPSNCIARGSEREVIIISTVRQMDIGFLRCDLRLNTSISRAKYLLIVIGNEELLSQHITWKKFVYYCRFHGGFLNRDGEKLEQIENNC</sequence>
<dbReference type="InterPro" id="IPR041679">
    <property type="entry name" value="DNA2/NAM7-like_C"/>
</dbReference>
<dbReference type="Proteomes" id="UP000887572">
    <property type="component" value="Unplaced"/>
</dbReference>
<dbReference type="InterPro" id="IPR027417">
    <property type="entry name" value="P-loop_NTPase"/>
</dbReference>
<evidence type="ECO:0000256" key="1">
    <source>
        <dbReference type="SAM" id="MobiDB-lite"/>
    </source>
</evidence>
<reference evidence="5" key="1">
    <citation type="submission" date="2022-11" db="UniProtKB">
        <authorList>
            <consortium name="WormBaseParasite"/>
        </authorList>
    </citation>
    <scope>IDENTIFICATION</scope>
</reference>
<dbReference type="GO" id="GO:0043186">
    <property type="term" value="C:P granule"/>
    <property type="evidence" value="ECO:0007669"/>
    <property type="project" value="TreeGrafter"/>
</dbReference>
<evidence type="ECO:0000259" key="3">
    <source>
        <dbReference type="Pfam" id="PF13087"/>
    </source>
</evidence>
<dbReference type="CDD" id="cd18808">
    <property type="entry name" value="SF1_C_Upf1"/>
    <property type="match status" value="1"/>
</dbReference>
<dbReference type="SUPFAM" id="SSF52540">
    <property type="entry name" value="P-loop containing nucleoside triphosphate hydrolases"/>
    <property type="match status" value="1"/>
</dbReference>
<feature type="domain" description="DNA2/NAM7 helicase helicase" evidence="2">
    <location>
        <begin position="1067"/>
        <end position="1137"/>
    </location>
</feature>
<evidence type="ECO:0000313" key="4">
    <source>
        <dbReference type="Proteomes" id="UP000887572"/>
    </source>
</evidence>
<proteinExistence type="predicted"/>
<dbReference type="GO" id="GO:0004386">
    <property type="term" value="F:helicase activity"/>
    <property type="evidence" value="ECO:0007669"/>
    <property type="project" value="InterPro"/>
</dbReference>
<keyword evidence="4" id="KW-1185">Reference proteome</keyword>
<feature type="compositionally biased region" description="Acidic residues" evidence="1">
    <location>
        <begin position="761"/>
        <end position="771"/>
    </location>
</feature>
<dbReference type="InterPro" id="IPR047187">
    <property type="entry name" value="SF1_C_Upf1"/>
</dbReference>
<dbReference type="InterPro" id="IPR045055">
    <property type="entry name" value="DNA2/NAM7-like"/>
</dbReference>
<dbReference type="Pfam" id="PF13087">
    <property type="entry name" value="AAA_12"/>
    <property type="match status" value="2"/>
</dbReference>
<name>A0A914GRA5_GLORO</name>
<dbReference type="Pfam" id="PF13086">
    <property type="entry name" value="AAA_11"/>
    <property type="match status" value="2"/>
</dbReference>
<dbReference type="Gene3D" id="1.10.287.110">
    <property type="entry name" value="DnaJ domain"/>
    <property type="match status" value="1"/>
</dbReference>
<evidence type="ECO:0000259" key="2">
    <source>
        <dbReference type="Pfam" id="PF13086"/>
    </source>
</evidence>
<feature type="domain" description="DNA2/NAM7 helicase-like C-terminal" evidence="3">
    <location>
        <begin position="1443"/>
        <end position="1486"/>
    </location>
</feature>
<feature type="compositionally biased region" description="Polar residues" evidence="1">
    <location>
        <begin position="741"/>
        <end position="757"/>
    </location>
</feature>
<feature type="domain" description="DNA2/NAM7 helicase helicase" evidence="2">
    <location>
        <begin position="1181"/>
        <end position="1255"/>
    </location>
</feature>
<dbReference type="GO" id="GO:0005829">
    <property type="term" value="C:cytosol"/>
    <property type="evidence" value="ECO:0007669"/>
    <property type="project" value="TreeGrafter"/>
</dbReference>
<dbReference type="SUPFAM" id="SSF46565">
    <property type="entry name" value="Chaperone J-domain"/>
    <property type="match status" value="1"/>
</dbReference>
<accession>A0A914GRA5</accession>
<dbReference type="Gene3D" id="3.40.50.300">
    <property type="entry name" value="P-loop containing nucleotide triphosphate hydrolases"/>
    <property type="match status" value="2"/>
</dbReference>
<dbReference type="PANTHER" id="PTHR10887:SF322">
    <property type="entry name" value="HELICASE MOV-10"/>
    <property type="match status" value="1"/>
</dbReference>
<feature type="region of interest" description="Disordered" evidence="1">
    <location>
        <begin position="729"/>
        <end position="819"/>
    </location>
</feature>